<dbReference type="InterPro" id="IPR015424">
    <property type="entry name" value="PyrdxlP-dep_Trfase"/>
</dbReference>
<dbReference type="AlphaFoldDB" id="X0UR17"/>
<reference evidence="2" key="1">
    <citation type="journal article" date="2014" name="Front. Microbiol.">
        <title>High frequency of phylogenetically diverse reductive dehalogenase-homologous genes in deep subseafloor sedimentary metagenomes.</title>
        <authorList>
            <person name="Kawai M."/>
            <person name="Futagami T."/>
            <person name="Toyoda A."/>
            <person name="Takaki Y."/>
            <person name="Nishi S."/>
            <person name="Hori S."/>
            <person name="Arai W."/>
            <person name="Tsubouchi T."/>
            <person name="Morono Y."/>
            <person name="Uchiyama I."/>
            <person name="Ito T."/>
            <person name="Fujiyama A."/>
            <person name="Inagaki F."/>
            <person name="Takami H."/>
        </authorList>
    </citation>
    <scope>NUCLEOTIDE SEQUENCE</scope>
    <source>
        <strain evidence="2">Expedition CK06-06</strain>
    </source>
</reference>
<dbReference type="GO" id="GO:0030170">
    <property type="term" value="F:pyridoxal phosphate binding"/>
    <property type="evidence" value="ECO:0007669"/>
    <property type="project" value="InterPro"/>
</dbReference>
<evidence type="ECO:0000313" key="2">
    <source>
        <dbReference type="EMBL" id="GAG08125.1"/>
    </source>
</evidence>
<accession>X0UR17</accession>
<dbReference type="Pfam" id="PF00202">
    <property type="entry name" value="Aminotran_3"/>
    <property type="match status" value="1"/>
</dbReference>
<evidence type="ECO:0000256" key="1">
    <source>
        <dbReference type="ARBA" id="ARBA00001933"/>
    </source>
</evidence>
<comment type="cofactor">
    <cofactor evidence="1">
        <name>pyridoxal 5'-phosphate</name>
        <dbReference type="ChEBI" id="CHEBI:597326"/>
    </cofactor>
</comment>
<feature type="non-terminal residue" evidence="2">
    <location>
        <position position="1"/>
    </location>
</feature>
<comment type="caution">
    <text evidence="2">The sequence shown here is derived from an EMBL/GenBank/DDBJ whole genome shotgun (WGS) entry which is preliminary data.</text>
</comment>
<dbReference type="PANTHER" id="PTHR43713:SF3">
    <property type="entry name" value="GLUTAMATE-1-SEMIALDEHYDE 2,1-AMINOMUTASE 1, CHLOROPLASTIC-RELATED"/>
    <property type="match status" value="1"/>
</dbReference>
<protein>
    <recommendedName>
        <fullName evidence="3">Glutamate-1-semialdehyde 2,1-aminomutase</fullName>
    </recommendedName>
</protein>
<evidence type="ECO:0008006" key="3">
    <source>
        <dbReference type="Google" id="ProtNLM"/>
    </source>
</evidence>
<gene>
    <name evidence="2" type="ORF">S01H1_36886</name>
</gene>
<name>X0UR17_9ZZZZ</name>
<dbReference type="InterPro" id="IPR005814">
    <property type="entry name" value="Aminotrans_3"/>
</dbReference>
<dbReference type="GO" id="GO:0008483">
    <property type="term" value="F:transaminase activity"/>
    <property type="evidence" value="ECO:0007669"/>
    <property type="project" value="InterPro"/>
</dbReference>
<dbReference type="InterPro" id="IPR015421">
    <property type="entry name" value="PyrdxlP-dep_Trfase_major"/>
</dbReference>
<dbReference type="EMBL" id="BARS01023144">
    <property type="protein sequence ID" value="GAG08125.1"/>
    <property type="molecule type" value="Genomic_DNA"/>
</dbReference>
<dbReference type="Gene3D" id="3.40.640.10">
    <property type="entry name" value="Type I PLP-dependent aspartate aminotransferase-like (Major domain)"/>
    <property type="match status" value="1"/>
</dbReference>
<dbReference type="SUPFAM" id="SSF53383">
    <property type="entry name" value="PLP-dependent transferases"/>
    <property type="match status" value="1"/>
</dbReference>
<feature type="non-terminal residue" evidence="2">
    <location>
        <position position="270"/>
    </location>
</feature>
<proteinExistence type="predicted"/>
<sequence>LSETLYEQACQVLPGGVSRNTVFRTPHPFYADRASGCRVTDVEGVERIDFANNMASLIHGHAHPAIVSAVSDQLQRGSAFTMATEAEVYFAQHLCSRSPAFDKIRFVNSGTEAVMAGLKAARAFTRHEKIAKVEGAYHGTYDYAEVSQTASPENWGAPERPSSVPVAVGTPQGALDDVIVIPFNDPETAVAILDQHASEIAAVLLDPMPHRVGLIPAERDFVHALRRWSDVNDAVFLLDEVITFRSTYEGAQAWFDVQPDLTALGKVIGG</sequence>
<dbReference type="PANTHER" id="PTHR43713">
    <property type="entry name" value="GLUTAMATE-1-SEMIALDEHYDE 2,1-AMINOMUTASE"/>
    <property type="match status" value="1"/>
</dbReference>
<organism evidence="2">
    <name type="scientific">marine sediment metagenome</name>
    <dbReference type="NCBI Taxonomy" id="412755"/>
    <lineage>
        <taxon>unclassified sequences</taxon>
        <taxon>metagenomes</taxon>
        <taxon>ecological metagenomes</taxon>
    </lineage>
</organism>